<dbReference type="CDD" id="cd03112">
    <property type="entry name" value="CobW-like"/>
    <property type="match status" value="1"/>
</dbReference>
<organism evidence="8 9">
    <name type="scientific">Salinispira pacifica</name>
    <dbReference type="NCBI Taxonomy" id="1307761"/>
    <lineage>
        <taxon>Bacteria</taxon>
        <taxon>Pseudomonadati</taxon>
        <taxon>Spirochaetota</taxon>
        <taxon>Spirochaetia</taxon>
        <taxon>Spirochaetales</taxon>
        <taxon>Spirochaetaceae</taxon>
        <taxon>Salinispira</taxon>
    </lineage>
</organism>
<dbReference type="eggNOG" id="COG0523">
    <property type="taxonomic scope" value="Bacteria"/>
</dbReference>
<evidence type="ECO:0000256" key="2">
    <source>
        <dbReference type="ARBA" id="ARBA00022801"/>
    </source>
</evidence>
<keyword evidence="9" id="KW-1185">Reference proteome</keyword>
<comment type="similarity">
    <text evidence="4">Belongs to the SIMIBI class G3E GTPase family. ZNG1 subfamily.</text>
</comment>
<dbReference type="Gene3D" id="3.40.50.300">
    <property type="entry name" value="P-loop containing nucleotide triphosphate hydrolases"/>
    <property type="match status" value="1"/>
</dbReference>
<dbReference type="GO" id="GO:0000166">
    <property type="term" value="F:nucleotide binding"/>
    <property type="evidence" value="ECO:0007669"/>
    <property type="project" value="UniProtKB-KW"/>
</dbReference>
<evidence type="ECO:0000313" key="8">
    <source>
        <dbReference type="EMBL" id="AHC15649.1"/>
    </source>
</evidence>
<dbReference type="InterPro" id="IPR036627">
    <property type="entry name" value="CobW-likC_sf"/>
</dbReference>
<dbReference type="OrthoDB" id="9808822at2"/>
<keyword evidence="1" id="KW-0547">Nucleotide-binding</keyword>
<dbReference type="SMART" id="SM00833">
    <property type="entry name" value="CobW_C"/>
    <property type="match status" value="1"/>
</dbReference>
<dbReference type="Pfam" id="PF07683">
    <property type="entry name" value="CobW_C"/>
    <property type="match status" value="1"/>
</dbReference>
<comment type="catalytic activity">
    <reaction evidence="6">
        <text>GTP + H2O = GDP + phosphate + H(+)</text>
        <dbReference type="Rhea" id="RHEA:19669"/>
        <dbReference type="ChEBI" id="CHEBI:15377"/>
        <dbReference type="ChEBI" id="CHEBI:15378"/>
        <dbReference type="ChEBI" id="CHEBI:37565"/>
        <dbReference type="ChEBI" id="CHEBI:43474"/>
        <dbReference type="ChEBI" id="CHEBI:58189"/>
    </reaction>
    <physiologicalReaction direction="left-to-right" evidence="6">
        <dbReference type="Rhea" id="RHEA:19670"/>
    </physiologicalReaction>
</comment>
<evidence type="ECO:0000256" key="5">
    <source>
        <dbReference type="ARBA" id="ARBA00045658"/>
    </source>
</evidence>
<dbReference type="PANTHER" id="PTHR43603">
    <property type="entry name" value="COBW DOMAIN-CONTAINING PROTEIN DDB_G0274527"/>
    <property type="match status" value="1"/>
</dbReference>
<dbReference type="KEGG" id="slr:L21SP2_2292"/>
<dbReference type="EMBL" id="CP006939">
    <property type="protein sequence ID" value="AHC15649.1"/>
    <property type="molecule type" value="Genomic_DNA"/>
</dbReference>
<sequence>MKHTEKLPVTVLSGFLGAGKTTLLNHILTNREGLKVAVIVNDMSDVNIDAALVRDGGARLSRTDEQLVEMSNGCICCTLRDDLLREVYDLARDGRFDYLLIESSGISEPVPVAQTFELGEYEGSALEDFTRLDTMVTVVDASTCRGMLISTTSLAEKNMAVNEEDERSLSMLLTDQIEFANVILVSKTDLVEPEELARLTALLGKMNPTAKIIPMLNGNIDPYLIMNTGLYTREWGESLDAWEEELANDHVPETEEYGISSWAFKQRRPFDRKKFQKVVSAGIEGLIRAKGYFWFEDEPESAYFLSISGKKGFFEAAGFWWSAVDRTQWPRDEELRSQILEAFEEPWGDKRQELVFIGQDVDFTHLNQQLMQALVSVEN</sequence>
<dbReference type="Gene3D" id="3.30.1220.10">
    <property type="entry name" value="CobW-like, C-terminal domain"/>
    <property type="match status" value="1"/>
</dbReference>
<name>V5WJC5_9SPIO</name>
<dbReference type="InterPro" id="IPR051927">
    <property type="entry name" value="Zn_Chap_cDPG_Synth"/>
</dbReference>
<dbReference type="RefSeq" id="WP_024268553.1">
    <property type="nucleotide sequence ID" value="NC_023035.1"/>
</dbReference>
<reference evidence="8 9" key="1">
    <citation type="journal article" date="2015" name="Stand. Genomic Sci.">
        <title>Complete genome sequence and description of Salinispira pacifica gen. nov., sp. nov., a novel spirochaete isolated form a hypersaline microbial mat.</title>
        <authorList>
            <person name="Ben Hania W."/>
            <person name="Joseph M."/>
            <person name="Schumann P."/>
            <person name="Bunk B."/>
            <person name="Fiebig A."/>
            <person name="Sproer C."/>
            <person name="Klenk H.P."/>
            <person name="Fardeau M.L."/>
            <person name="Spring S."/>
        </authorList>
    </citation>
    <scope>NUCLEOTIDE SEQUENCE [LARGE SCALE GENOMIC DNA]</scope>
    <source>
        <strain evidence="8 9">L21-RPul-D2</strain>
    </source>
</reference>
<evidence type="ECO:0000256" key="1">
    <source>
        <dbReference type="ARBA" id="ARBA00022741"/>
    </source>
</evidence>
<dbReference type="Proteomes" id="UP000018680">
    <property type="component" value="Chromosome"/>
</dbReference>
<feature type="domain" description="CobW C-terminal" evidence="7">
    <location>
        <begin position="259"/>
        <end position="374"/>
    </location>
</feature>
<dbReference type="GO" id="GO:0016787">
    <property type="term" value="F:hydrolase activity"/>
    <property type="evidence" value="ECO:0007669"/>
    <property type="project" value="UniProtKB-KW"/>
</dbReference>
<dbReference type="STRING" id="1307761.L21SP2_2292"/>
<evidence type="ECO:0000256" key="3">
    <source>
        <dbReference type="ARBA" id="ARBA00023186"/>
    </source>
</evidence>
<dbReference type="SUPFAM" id="SSF52540">
    <property type="entry name" value="P-loop containing nucleoside triphosphate hydrolases"/>
    <property type="match status" value="1"/>
</dbReference>
<dbReference type="InterPro" id="IPR027417">
    <property type="entry name" value="P-loop_NTPase"/>
</dbReference>
<dbReference type="HOGENOM" id="CLU_017452_2_0_12"/>
<evidence type="ECO:0000259" key="7">
    <source>
        <dbReference type="SMART" id="SM00833"/>
    </source>
</evidence>
<dbReference type="PATRIC" id="fig|1307761.3.peg.2285"/>
<keyword evidence="2" id="KW-0378">Hydrolase</keyword>
<dbReference type="Pfam" id="PF02492">
    <property type="entry name" value="cobW"/>
    <property type="match status" value="1"/>
</dbReference>
<keyword evidence="3" id="KW-0143">Chaperone</keyword>
<accession>V5WJC5</accession>
<protein>
    <submittedName>
        <fullName evidence="8">Putative metal chaperone, involved in Zn homeostasis, GTPase of COG0523 family</fullName>
    </submittedName>
</protein>
<proteinExistence type="inferred from homology"/>
<evidence type="ECO:0000313" key="9">
    <source>
        <dbReference type="Proteomes" id="UP000018680"/>
    </source>
</evidence>
<comment type="function">
    <text evidence="5">Zinc chaperone that directly transfers zinc cofactor to target proteins, thereby activating them. Zinc is transferred from the CXCC motif in the GTPase domain to the zinc binding site in target proteins in a process requiring GTP hydrolysis.</text>
</comment>
<dbReference type="AlphaFoldDB" id="V5WJC5"/>
<evidence type="ECO:0000256" key="6">
    <source>
        <dbReference type="ARBA" id="ARBA00049117"/>
    </source>
</evidence>
<dbReference type="InterPro" id="IPR011629">
    <property type="entry name" value="CobW-like_C"/>
</dbReference>
<gene>
    <name evidence="8" type="ORF">L21SP2_2292</name>
</gene>
<dbReference type="PANTHER" id="PTHR43603:SF1">
    <property type="entry name" value="ZINC-REGULATED GTPASE METALLOPROTEIN ACTIVATOR 1"/>
    <property type="match status" value="1"/>
</dbReference>
<dbReference type="InterPro" id="IPR003495">
    <property type="entry name" value="CobW/HypB/UreG_nucleotide-bd"/>
</dbReference>
<evidence type="ECO:0000256" key="4">
    <source>
        <dbReference type="ARBA" id="ARBA00034320"/>
    </source>
</evidence>